<sequence length="225" mass="25810">MHAKYAISIAVLLLFFAFHPPFINAAREIRTHTIPIHEAQEFLGDPHLNKVYFYTSAVFVHKSGKVFLSSTPDGTGPINFSHAIRIEGSYPSSGSFQYVPACGQHEIPPIEITQFISKAHFSDQIRLNIRYSREWCNLTRIENGKTVSYANVGPLYLVYFEDIYDAPDPFLRLPWDYEKYGLDALEAMMNINSYFDHEYPLLSVGWQIPEPHEVNDSLVNYKSNN</sequence>
<proteinExistence type="predicted"/>
<dbReference type="AlphaFoldDB" id="A0A0G0H0H3"/>
<reference evidence="1 2" key="1">
    <citation type="journal article" date="2015" name="Nature">
        <title>rRNA introns, odd ribosomes, and small enigmatic genomes across a large radiation of phyla.</title>
        <authorList>
            <person name="Brown C.T."/>
            <person name="Hug L.A."/>
            <person name="Thomas B.C."/>
            <person name="Sharon I."/>
            <person name="Castelle C.J."/>
            <person name="Singh A."/>
            <person name="Wilkins M.J."/>
            <person name="Williams K.H."/>
            <person name="Banfield J.F."/>
        </authorList>
    </citation>
    <scope>NUCLEOTIDE SEQUENCE [LARGE SCALE GENOMIC DNA]</scope>
</reference>
<evidence type="ECO:0000313" key="2">
    <source>
        <dbReference type="Proteomes" id="UP000034471"/>
    </source>
</evidence>
<feature type="non-terminal residue" evidence="1">
    <location>
        <position position="225"/>
    </location>
</feature>
<accession>A0A0G0H0H3</accession>
<protein>
    <submittedName>
        <fullName evidence="1">Uncharacterized protein</fullName>
    </submittedName>
</protein>
<gene>
    <name evidence="1" type="ORF">US54_C0056G0001</name>
</gene>
<name>A0A0G0H0H3_9BACT</name>
<evidence type="ECO:0000313" key="1">
    <source>
        <dbReference type="EMBL" id="KKQ36738.1"/>
    </source>
</evidence>
<organism evidence="1 2">
    <name type="scientific">Candidatus Roizmanbacteria bacterium GW2011_GWA2_37_7</name>
    <dbReference type="NCBI Taxonomy" id="1618481"/>
    <lineage>
        <taxon>Bacteria</taxon>
        <taxon>Candidatus Roizmaniibacteriota</taxon>
    </lineage>
</organism>
<comment type="caution">
    <text evidence="1">The sequence shown here is derived from an EMBL/GenBank/DDBJ whole genome shotgun (WGS) entry which is preliminary data.</text>
</comment>
<dbReference type="EMBL" id="LBTJ01000056">
    <property type="protein sequence ID" value="KKQ36738.1"/>
    <property type="molecule type" value="Genomic_DNA"/>
</dbReference>
<dbReference type="Proteomes" id="UP000034471">
    <property type="component" value="Unassembled WGS sequence"/>
</dbReference>